<keyword evidence="3" id="KW-0378">Hydrolase</keyword>
<dbReference type="SMART" id="SM00245">
    <property type="entry name" value="TSPc"/>
    <property type="match status" value="1"/>
</dbReference>
<dbReference type="InterPro" id="IPR005151">
    <property type="entry name" value="Tail-specific_protease"/>
</dbReference>
<dbReference type="GO" id="GO:0030288">
    <property type="term" value="C:outer membrane-bounded periplasmic space"/>
    <property type="evidence" value="ECO:0007669"/>
    <property type="project" value="TreeGrafter"/>
</dbReference>
<proteinExistence type="inferred from homology"/>
<accession>A0A381ZBA5</accession>
<evidence type="ECO:0000313" key="7">
    <source>
        <dbReference type="EMBL" id="SVA86142.1"/>
    </source>
</evidence>
<feature type="region of interest" description="Disordered" evidence="5">
    <location>
        <begin position="378"/>
        <end position="409"/>
    </location>
</feature>
<dbReference type="Gene3D" id="3.90.226.10">
    <property type="entry name" value="2-enoyl-CoA Hydratase, Chain A, domain 1"/>
    <property type="match status" value="1"/>
</dbReference>
<dbReference type="GO" id="GO:0008236">
    <property type="term" value="F:serine-type peptidase activity"/>
    <property type="evidence" value="ECO:0007669"/>
    <property type="project" value="UniProtKB-KW"/>
</dbReference>
<protein>
    <recommendedName>
        <fullName evidence="6">PDZ domain-containing protein</fullName>
    </recommendedName>
</protein>
<feature type="domain" description="PDZ" evidence="6">
    <location>
        <begin position="82"/>
        <end position="148"/>
    </location>
</feature>
<dbReference type="Pfam" id="PF22694">
    <property type="entry name" value="CtpB_N-like"/>
    <property type="match status" value="1"/>
</dbReference>
<dbReference type="EMBL" id="UINC01020535">
    <property type="protein sequence ID" value="SVA86142.1"/>
    <property type="molecule type" value="Genomic_DNA"/>
</dbReference>
<gene>
    <name evidence="7" type="ORF">METZ01_LOCUS138996</name>
</gene>
<dbReference type="PROSITE" id="PS50106">
    <property type="entry name" value="PDZ"/>
    <property type="match status" value="1"/>
</dbReference>
<dbReference type="SUPFAM" id="SSF52096">
    <property type="entry name" value="ClpP/crotonase"/>
    <property type="match status" value="1"/>
</dbReference>
<dbReference type="GO" id="GO:0004175">
    <property type="term" value="F:endopeptidase activity"/>
    <property type="evidence" value="ECO:0007669"/>
    <property type="project" value="TreeGrafter"/>
</dbReference>
<evidence type="ECO:0000256" key="4">
    <source>
        <dbReference type="ARBA" id="ARBA00022825"/>
    </source>
</evidence>
<evidence type="ECO:0000259" key="6">
    <source>
        <dbReference type="PROSITE" id="PS50106"/>
    </source>
</evidence>
<dbReference type="PANTHER" id="PTHR32060:SF30">
    <property type="entry name" value="CARBOXY-TERMINAL PROCESSING PROTEASE CTPA"/>
    <property type="match status" value="1"/>
</dbReference>
<dbReference type="InterPro" id="IPR029045">
    <property type="entry name" value="ClpP/crotonase-like_dom_sf"/>
</dbReference>
<dbReference type="GO" id="GO:0006508">
    <property type="term" value="P:proteolysis"/>
    <property type="evidence" value="ECO:0007669"/>
    <property type="project" value="UniProtKB-KW"/>
</dbReference>
<dbReference type="AlphaFoldDB" id="A0A381ZBA5"/>
<dbReference type="CDD" id="cd06782">
    <property type="entry name" value="cpPDZ_CPP-like"/>
    <property type="match status" value="1"/>
</dbReference>
<evidence type="ECO:0000256" key="5">
    <source>
        <dbReference type="SAM" id="MobiDB-lite"/>
    </source>
</evidence>
<dbReference type="InterPro" id="IPR001478">
    <property type="entry name" value="PDZ"/>
</dbReference>
<dbReference type="SUPFAM" id="SSF50156">
    <property type="entry name" value="PDZ domain-like"/>
    <property type="match status" value="1"/>
</dbReference>
<organism evidence="7">
    <name type="scientific">marine metagenome</name>
    <dbReference type="NCBI Taxonomy" id="408172"/>
    <lineage>
        <taxon>unclassified sequences</taxon>
        <taxon>metagenomes</taxon>
        <taxon>ecological metagenomes</taxon>
    </lineage>
</organism>
<dbReference type="GO" id="GO:0007165">
    <property type="term" value="P:signal transduction"/>
    <property type="evidence" value="ECO:0007669"/>
    <property type="project" value="TreeGrafter"/>
</dbReference>
<dbReference type="FunFam" id="2.30.42.10:FF:000063">
    <property type="entry name" value="Peptidase, S41 family"/>
    <property type="match status" value="1"/>
</dbReference>
<dbReference type="NCBIfam" id="TIGR00225">
    <property type="entry name" value="prc"/>
    <property type="match status" value="1"/>
</dbReference>
<dbReference type="Gene3D" id="2.30.42.10">
    <property type="match status" value="1"/>
</dbReference>
<dbReference type="Gene3D" id="3.30.750.44">
    <property type="match status" value="1"/>
</dbReference>
<dbReference type="InterPro" id="IPR055210">
    <property type="entry name" value="CtpA/B_N"/>
</dbReference>
<comment type="similarity">
    <text evidence="1">Belongs to the peptidase S41A family.</text>
</comment>
<dbReference type="Pfam" id="PF13180">
    <property type="entry name" value="PDZ_2"/>
    <property type="match status" value="1"/>
</dbReference>
<evidence type="ECO:0000256" key="3">
    <source>
        <dbReference type="ARBA" id="ARBA00022801"/>
    </source>
</evidence>
<dbReference type="Pfam" id="PF03572">
    <property type="entry name" value="Peptidase_S41"/>
    <property type="match status" value="1"/>
</dbReference>
<feature type="compositionally biased region" description="Basic and acidic residues" evidence="5">
    <location>
        <begin position="378"/>
        <end position="393"/>
    </location>
</feature>
<sequence>MNKVISFFLFCIIIALSVTGSTASKNKETYEYLDLFGQIFDRVRSQYVDNVTDEELIEKAIDGMLTGLDPHSGYMDEEVWEEMQMDTRGKFGGLGIEITMEEGFVKVISPIEDTPAYKAGVLAGDFIIQIDDAPVFGLTLSEAVDLMRGEKGDPITITISREGVEPFEVNIIRDIIKIQSVKYEIFDNVGYLRITSFTEQTESGLIKYIKKIKEELDNKQIGFVLDLRSNPGGLLKQSVKVSDIFLEQGEIVSTRGRNKEDILRYRAKKGDRINGQPLIVLINGGSASASEIVAGALQDHKRAIIVGTKSFGKGSVQTIIPFKKSGNNKSTTGIRLTTARYYTPSGESIQGKGIMPDIIIEQGTFESKEFKRYSEADLKDSLDNEDNENKNDENSDTDEETEEKNRLDTDYQLARAVDLIQGIGIYQETLSE</sequence>
<keyword evidence="4" id="KW-0720">Serine protease</keyword>
<reference evidence="7" key="1">
    <citation type="submission" date="2018-05" db="EMBL/GenBank/DDBJ databases">
        <authorList>
            <person name="Lanie J.A."/>
            <person name="Ng W.-L."/>
            <person name="Kazmierczak K.M."/>
            <person name="Andrzejewski T.M."/>
            <person name="Davidsen T.M."/>
            <person name="Wayne K.J."/>
            <person name="Tettelin H."/>
            <person name="Glass J.I."/>
            <person name="Rusch D."/>
            <person name="Podicherti R."/>
            <person name="Tsui H.-C.T."/>
            <person name="Winkler M.E."/>
        </authorList>
    </citation>
    <scope>NUCLEOTIDE SEQUENCE</scope>
</reference>
<dbReference type="InterPro" id="IPR004447">
    <property type="entry name" value="Peptidase_S41A"/>
</dbReference>
<dbReference type="SMART" id="SM00228">
    <property type="entry name" value="PDZ"/>
    <property type="match status" value="1"/>
</dbReference>
<evidence type="ECO:0000256" key="2">
    <source>
        <dbReference type="ARBA" id="ARBA00022670"/>
    </source>
</evidence>
<keyword evidence="2" id="KW-0645">Protease</keyword>
<dbReference type="PANTHER" id="PTHR32060">
    <property type="entry name" value="TAIL-SPECIFIC PROTEASE"/>
    <property type="match status" value="1"/>
</dbReference>
<evidence type="ECO:0000256" key="1">
    <source>
        <dbReference type="ARBA" id="ARBA00009179"/>
    </source>
</evidence>
<dbReference type="CDD" id="cd07560">
    <property type="entry name" value="Peptidase_S41_CPP"/>
    <property type="match status" value="1"/>
</dbReference>
<dbReference type="InterPro" id="IPR036034">
    <property type="entry name" value="PDZ_sf"/>
</dbReference>
<name>A0A381ZBA5_9ZZZZ</name>